<keyword evidence="3" id="KW-1185">Reference proteome</keyword>
<dbReference type="PANTHER" id="PTHR11060:SF0">
    <property type="entry name" value="PROTEIN MEMO1"/>
    <property type="match status" value="1"/>
</dbReference>
<reference evidence="2 3" key="1">
    <citation type="submission" date="2020-03" db="EMBL/GenBank/DDBJ databases">
        <title>Draft Genome Sequence of Cudoniella acicularis.</title>
        <authorList>
            <person name="Buettner E."/>
            <person name="Kellner H."/>
        </authorList>
    </citation>
    <scope>NUCLEOTIDE SEQUENCE [LARGE SCALE GENOMIC DNA]</scope>
    <source>
        <strain evidence="2 3">DSM 108380</strain>
    </source>
</reference>
<evidence type="ECO:0008006" key="4">
    <source>
        <dbReference type="Google" id="ProtNLM"/>
    </source>
</evidence>
<organism evidence="2 3">
    <name type="scientific">Cudoniella acicularis</name>
    <dbReference type="NCBI Taxonomy" id="354080"/>
    <lineage>
        <taxon>Eukaryota</taxon>
        <taxon>Fungi</taxon>
        <taxon>Dikarya</taxon>
        <taxon>Ascomycota</taxon>
        <taxon>Pezizomycotina</taxon>
        <taxon>Leotiomycetes</taxon>
        <taxon>Helotiales</taxon>
        <taxon>Tricladiaceae</taxon>
        <taxon>Cudoniella</taxon>
    </lineage>
</organism>
<comment type="caution">
    <text evidence="2">The sequence shown here is derived from an EMBL/GenBank/DDBJ whole genome shotgun (WGS) entry which is preliminary data.</text>
</comment>
<name>A0A8H4RUI8_9HELO</name>
<accession>A0A8H4RUI8</accession>
<proteinExistence type="inferred from homology"/>
<comment type="similarity">
    <text evidence="1">Belongs to the MEMO1 family.</text>
</comment>
<dbReference type="AlphaFoldDB" id="A0A8H4RUI8"/>
<dbReference type="PANTHER" id="PTHR11060">
    <property type="entry name" value="PROTEIN MEMO1"/>
    <property type="match status" value="1"/>
</dbReference>
<dbReference type="CDD" id="cd07361">
    <property type="entry name" value="MEMO_like"/>
    <property type="match status" value="1"/>
</dbReference>
<dbReference type="OrthoDB" id="417112at2759"/>
<evidence type="ECO:0000256" key="1">
    <source>
        <dbReference type="ARBA" id="ARBA00006315"/>
    </source>
</evidence>
<evidence type="ECO:0000313" key="2">
    <source>
        <dbReference type="EMBL" id="KAF4635275.1"/>
    </source>
</evidence>
<gene>
    <name evidence="2" type="ORF">G7Y89_g2827</name>
</gene>
<evidence type="ECO:0000313" key="3">
    <source>
        <dbReference type="Proteomes" id="UP000566819"/>
    </source>
</evidence>
<protein>
    <recommendedName>
        <fullName evidence="4">Protein MEMO1</fullName>
    </recommendedName>
</protein>
<dbReference type="HAMAP" id="MF_00055">
    <property type="entry name" value="MEMO1"/>
    <property type="match status" value="1"/>
</dbReference>
<dbReference type="EMBL" id="JAAMPI010000130">
    <property type="protein sequence ID" value="KAF4635275.1"/>
    <property type="molecule type" value="Genomic_DNA"/>
</dbReference>
<dbReference type="Pfam" id="PF01875">
    <property type="entry name" value="Memo"/>
    <property type="match status" value="1"/>
</dbReference>
<sequence length="326" mass="36036">MTTRVASHADSWYKGDPEQLGAQLDQFLAQVPDTVEGSSLPVPGARVIIAPYSGDNAAWAYKSLDLSKAKRVFLLGPSHTMHLSGCALTAHSTWETPLGDLKIDREMVEELQATGKFQNMPLDIDEHEHSMEMHCPYISKMITTRITDPVAYPSLVPVMVGNTSEETEKTYGRLFAPYLTDETSVFIVSSDFCHWGDRFQYMYYMPDKSTTAVARNGGGYNLRRRRDPNPTEPPIHGSIEKIDKLAMGAIEEGSHNGFLENLRATNNTVCGRHPIGVVLSAIESLKEDGKLAADKGKFKFMRYSRSSDVVDVSDSSVSYASAFAVL</sequence>
<dbReference type="Proteomes" id="UP000566819">
    <property type="component" value="Unassembled WGS sequence"/>
</dbReference>
<dbReference type="Gene3D" id="3.40.830.10">
    <property type="entry name" value="LigB-like"/>
    <property type="match status" value="1"/>
</dbReference>
<dbReference type="NCBIfam" id="TIGR04336">
    <property type="entry name" value="AmmeMemoSam_B"/>
    <property type="match status" value="1"/>
</dbReference>
<dbReference type="InterPro" id="IPR002737">
    <property type="entry name" value="MEMO1_fam"/>
</dbReference>